<gene>
    <name evidence="1" type="ORF">METZ01_LOCUS496826</name>
</gene>
<reference evidence="1" key="1">
    <citation type="submission" date="2018-05" db="EMBL/GenBank/DDBJ databases">
        <authorList>
            <person name="Lanie J.A."/>
            <person name="Ng W.-L."/>
            <person name="Kazmierczak K.M."/>
            <person name="Andrzejewski T.M."/>
            <person name="Davidsen T.M."/>
            <person name="Wayne K.J."/>
            <person name="Tettelin H."/>
            <person name="Glass J.I."/>
            <person name="Rusch D."/>
            <person name="Podicherti R."/>
            <person name="Tsui H.-C.T."/>
            <person name="Winkler M.E."/>
        </authorList>
    </citation>
    <scope>NUCLEOTIDE SEQUENCE</scope>
</reference>
<feature type="non-terminal residue" evidence="1">
    <location>
        <position position="169"/>
    </location>
</feature>
<name>A0A383DHL7_9ZZZZ</name>
<accession>A0A383DHL7</accession>
<evidence type="ECO:0000313" key="1">
    <source>
        <dbReference type="EMBL" id="SVE43972.1"/>
    </source>
</evidence>
<protein>
    <recommendedName>
        <fullName evidence="2">CENP-V/GFA domain-containing protein</fullName>
    </recommendedName>
</protein>
<organism evidence="1">
    <name type="scientific">marine metagenome</name>
    <dbReference type="NCBI Taxonomy" id="408172"/>
    <lineage>
        <taxon>unclassified sequences</taxon>
        <taxon>metagenomes</taxon>
        <taxon>ecological metagenomes</taxon>
    </lineage>
</organism>
<dbReference type="EMBL" id="UINC01217393">
    <property type="protein sequence ID" value="SVE43972.1"/>
    <property type="molecule type" value="Genomic_DNA"/>
</dbReference>
<dbReference type="AlphaFoldDB" id="A0A383DHL7"/>
<evidence type="ECO:0008006" key="2">
    <source>
        <dbReference type="Google" id="ProtNLM"/>
    </source>
</evidence>
<sequence length="169" mass="19037">MMDDNIKEAVIECKCGSSALTVADGKAILYLQCGCEDCRQALQWGHMKGGVEPDPLPRLYYLRSDIVDVKGKDYMKAFKLREDGRSTRISCIKCYSVLGVDHPVYQSNVFLNFPKHCNNGGDLSIPLSAYIHMADYSDDDPLPTEDVPLFVSTRFPQERQRLLSIPEVK</sequence>
<proteinExistence type="predicted"/>